<dbReference type="InterPro" id="IPR012796">
    <property type="entry name" value="Lysidine-tRNA-synth_C"/>
</dbReference>
<comment type="function">
    <text evidence="8">Ligates lysine onto the cytidine present at position 34 of the AUA codon-specific tRNA(Ile) that contains the anticodon CAU, in an ATP-dependent manner. Cytidine is converted to lysidine, thus changing the amino acid specificity of the tRNA from methionine to isoleucine.</text>
</comment>
<dbReference type="InterPro" id="IPR014729">
    <property type="entry name" value="Rossmann-like_a/b/a_fold"/>
</dbReference>
<dbReference type="HAMAP" id="MF_01161">
    <property type="entry name" value="tRNA_Ile_lys_synt"/>
    <property type="match status" value="1"/>
</dbReference>
<dbReference type="EMBL" id="CP102294">
    <property type="protein sequence ID" value="UWN58186.1"/>
    <property type="molecule type" value="Genomic_DNA"/>
</dbReference>
<evidence type="ECO:0000313" key="11">
    <source>
        <dbReference type="Proteomes" id="UP001059295"/>
    </source>
</evidence>
<dbReference type="PANTHER" id="PTHR43033:SF1">
    <property type="entry name" value="TRNA(ILE)-LYSIDINE SYNTHASE-RELATED"/>
    <property type="match status" value="1"/>
</dbReference>
<evidence type="ECO:0000256" key="4">
    <source>
        <dbReference type="ARBA" id="ARBA00022694"/>
    </source>
</evidence>
<keyword evidence="5 8" id="KW-0547">Nucleotide-binding</keyword>
<dbReference type="Proteomes" id="UP001059295">
    <property type="component" value="Chromosome"/>
</dbReference>
<feature type="binding site" evidence="8">
    <location>
        <begin position="27"/>
        <end position="32"/>
    </location>
    <ligand>
        <name>ATP</name>
        <dbReference type="ChEBI" id="CHEBI:30616"/>
    </ligand>
</feature>
<comment type="catalytic activity">
    <reaction evidence="7 8">
        <text>cytidine(34) in tRNA(Ile2) + L-lysine + ATP = lysidine(34) in tRNA(Ile2) + AMP + diphosphate + H(+)</text>
        <dbReference type="Rhea" id="RHEA:43744"/>
        <dbReference type="Rhea" id="RHEA-COMP:10625"/>
        <dbReference type="Rhea" id="RHEA-COMP:10670"/>
        <dbReference type="ChEBI" id="CHEBI:15378"/>
        <dbReference type="ChEBI" id="CHEBI:30616"/>
        <dbReference type="ChEBI" id="CHEBI:32551"/>
        <dbReference type="ChEBI" id="CHEBI:33019"/>
        <dbReference type="ChEBI" id="CHEBI:82748"/>
        <dbReference type="ChEBI" id="CHEBI:83665"/>
        <dbReference type="ChEBI" id="CHEBI:456215"/>
        <dbReference type="EC" id="6.3.4.19"/>
    </reaction>
</comment>
<dbReference type="Pfam" id="PF01171">
    <property type="entry name" value="ATP_bind_3"/>
    <property type="match status" value="1"/>
</dbReference>
<evidence type="ECO:0000259" key="9">
    <source>
        <dbReference type="SMART" id="SM00977"/>
    </source>
</evidence>
<keyword evidence="11" id="KW-1185">Reference proteome</keyword>
<dbReference type="RefSeq" id="WP_019246562.1">
    <property type="nucleotide sequence ID" value="NZ_CAPH01000017.1"/>
</dbReference>
<comment type="subcellular location">
    <subcellularLocation>
        <location evidence="1 8">Cytoplasm</location>
    </subcellularLocation>
</comment>
<dbReference type="SMART" id="SM00977">
    <property type="entry name" value="TilS_C"/>
    <property type="match status" value="1"/>
</dbReference>
<protein>
    <recommendedName>
        <fullName evidence="8">tRNA(Ile)-lysidine synthase</fullName>
        <ecNumber evidence="8">6.3.4.19</ecNumber>
    </recommendedName>
    <alternativeName>
        <fullName evidence="8">tRNA(Ile)-2-lysyl-cytidine synthase</fullName>
    </alternativeName>
    <alternativeName>
        <fullName evidence="8">tRNA(Ile)-lysidine synthetase</fullName>
    </alternativeName>
</protein>
<keyword evidence="2 8" id="KW-0963">Cytoplasm</keyword>
<dbReference type="InterPro" id="IPR012795">
    <property type="entry name" value="tRNA_Ile_lys_synt_N"/>
</dbReference>
<dbReference type="Gene3D" id="3.40.50.620">
    <property type="entry name" value="HUPs"/>
    <property type="match status" value="1"/>
</dbReference>
<dbReference type="EC" id="6.3.4.19" evidence="8"/>
<dbReference type="InterPro" id="IPR011063">
    <property type="entry name" value="TilS/TtcA_N"/>
</dbReference>
<dbReference type="NCBIfam" id="TIGR02432">
    <property type="entry name" value="lysidine_TilS_N"/>
    <property type="match status" value="1"/>
</dbReference>
<reference evidence="10" key="1">
    <citation type="journal article" date="2022" name="Cell">
        <title>Design, construction, and in vivo augmentation of a complex gut microbiome.</title>
        <authorList>
            <person name="Cheng A.G."/>
            <person name="Ho P.Y."/>
            <person name="Aranda-Diaz A."/>
            <person name="Jain S."/>
            <person name="Yu F.B."/>
            <person name="Meng X."/>
            <person name="Wang M."/>
            <person name="Iakiviak M."/>
            <person name="Nagashima K."/>
            <person name="Zhao A."/>
            <person name="Murugkar P."/>
            <person name="Patil A."/>
            <person name="Atabakhsh K."/>
            <person name="Weakley A."/>
            <person name="Yan J."/>
            <person name="Brumbaugh A.R."/>
            <person name="Higginbottom S."/>
            <person name="Dimas A."/>
            <person name="Shiver A.L."/>
            <person name="Deutschbauer A."/>
            <person name="Neff N."/>
            <person name="Sonnenburg J.L."/>
            <person name="Huang K.C."/>
            <person name="Fischbach M.A."/>
        </authorList>
    </citation>
    <scope>NUCLEOTIDE SEQUENCE</scope>
    <source>
        <strain evidence="10">AP11</strain>
    </source>
</reference>
<dbReference type="CDD" id="cd01992">
    <property type="entry name" value="TilS_N"/>
    <property type="match status" value="1"/>
</dbReference>
<evidence type="ECO:0000256" key="1">
    <source>
        <dbReference type="ARBA" id="ARBA00004496"/>
    </source>
</evidence>
<evidence type="ECO:0000256" key="6">
    <source>
        <dbReference type="ARBA" id="ARBA00022840"/>
    </source>
</evidence>
<dbReference type="GO" id="GO:0032267">
    <property type="term" value="F:tRNA(Ile)-lysidine synthase activity"/>
    <property type="evidence" value="ECO:0007669"/>
    <property type="project" value="UniProtKB-EC"/>
</dbReference>
<dbReference type="InterPro" id="IPR012094">
    <property type="entry name" value="tRNA_Ile_lys_synt"/>
</dbReference>
<organism evidence="10 11">
    <name type="scientific">Alistipes ihumii AP11</name>
    <dbReference type="NCBI Taxonomy" id="1211813"/>
    <lineage>
        <taxon>Bacteria</taxon>
        <taxon>Pseudomonadati</taxon>
        <taxon>Bacteroidota</taxon>
        <taxon>Bacteroidia</taxon>
        <taxon>Bacteroidales</taxon>
        <taxon>Rikenellaceae</taxon>
        <taxon>Alistipes</taxon>
    </lineage>
</organism>
<proteinExistence type="inferred from homology"/>
<comment type="domain">
    <text evidence="8">The N-terminal region contains the highly conserved SGGXDS motif, predicted to be a P-loop motif involved in ATP binding.</text>
</comment>
<dbReference type="SUPFAM" id="SSF56037">
    <property type="entry name" value="PheT/TilS domain"/>
    <property type="match status" value="1"/>
</dbReference>
<evidence type="ECO:0000313" key="10">
    <source>
        <dbReference type="EMBL" id="UWN58186.1"/>
    </source>
</evidence>
<evidence type="ECO:0000256" key="2">
    <source>
        <dbReference type="ARBA" id="ARBA00022490"/>
    </source>
</evidence>
<comment type="similarity">
    <text evidence="8">Belongs to the tRNA(Ile)-lysidine synthase family.</text>
</comment>
<gene>
    <name evidence="8 10" type="primary">tilS</name>
    <name evidence="10" type="ORF">NQ491_05285</name>
</gene>
<dbReference type="NCBIfam" id="TIGR02433">
    <property type="entry name" value="lysidine_TilS_C"/>
    <property type="match status" value="1"/>
</dbReference>
<accession>A0ABY5V417</accession>
<evidence type="ECO:0000256" key="8">
    <source>
        <dbReference type="HAMAP-Rule" id="MF_01161"/>
    </source>
</evidence>
<sequence>MLQEKFSSYVRERSLCTADERILLAVSGGVDSMVMLSLFVRCGYRVGVAHCNFQLRGREADEDDVLVEQQAARYGVPYFGARFDTLAEVAATGDSVEMAARRLRYGWFDKLCDEHGYDKIAIAHHADDSVETFFINLIRGTGLRGLTGIHVANGRLIRPLLFSTRREIVDYALANKIPYREDSSNASTKYLRNKFRLGIVPRIKEISPQFTETMTSNVERLTSAQSFIDRGIELIRQHAVRTEGDRTVIEMSLIDPLLPLHFVIFELMRGMGFNGEVIDSLGRAFAEGHGSGKRFFSKDSVAYIDRGRIIVTPIPDDESCESLVTPRTERIPCGGGTLWFEHADVDDIDELRQPPTVALLDEAKLSYPLKVRRWSEGDAFVPFGMGGRRKKVSDMLIDDKVSLPDKRRQFVVVSGGDIVWLVGRRIDERYAVGSGTENVLRIRILPDDDL</sequence>
<keyword evidence="6 8" id="KW-0067">ATP-binding</keyword>
<dbReference type="GeneID" id="82891125"/>
<dbReference type="PANTHER" id="PTHR43033">
    <property type="entry name" value="TRNA(ILE)-LYSIDINE SYNTHASE-RELATED"/>
    <property type="match status" value="1"/>
</dbReference>
<keyword evidence="3 8" id="KW-0436">Ligase</keyword>
<keyword evidence="4 8" id="KW-0819">tRNA processing</keyword>
<feature type="domain" description="Lysidine-tRNA(Ile) synthetase C-terminal" evidence="9">
    <location>
        <begin position="369"/>
        <end position="442"/>
    </location>
</feature>
<evidence type="ECO:0000256" key="7">
    <source>
        <dbReference type="ARBA" id="ARBA00048539"/>
    </source>
</evidence>
<name>A0ABY5V417_9BACT</name>
<evidence type="ECO:0000256" key="3">
    <source>
        <dbReference type="ARBA" id="ARBA00022598"/>
    </source>
</evidence>
<dbReference type="SUPFAM" id="SSF52402">
    <property type="entry name" value="Adenine nucleotide alpha hydrolases-like"/>
    <property type="match status" value="1"/>
</dbReference>
<evidence type="ECO:0000256" key="5">
    <source>
        <dbReference type="ARBA" id="ARBA00022741"/>
    </source>
</evidence>